<gene>
    <name evidence="3" type="ORF">SAMN05444342_2679</name>
    <name evidence="2" type="ORF">ZOD2009_14811</name>
</gene>
<dbReference type="RefSeq" id="WP_007981067.1">
    <property type="nucleotide sequence ID" value="NZ_AEMG01000015.1"/>
</dbReference>
<protein>
    <submittedName>
        <fullName evidence="3">LexA-binding, inner membrane-associated putative hydrolase</fullName>
    </submittedName>
    <submittedName>
        <fullName evidence="2">Putative membrane-bound metal-dependent hydrolase</fullName>
    </submittedName>
</protein>
<dbReference type="eggNOG" id="arCOG03392">
    <property type="taxonomic scope" value="Archaea"/>
</dbReference>
<dbReference type="AlphaFoldDB" id="E7QVX4"/>
<reference evidence="5" key="2">
    <citation type="submission" date="2016-11" db="EMBL/GenBank/DDBJ databases">
        <authorList>
            <person name="Varghese N."/>
            <person name="Submissions S."/>
        </authorList>
    </citation>
    <scope>NUCLEOTIDE SEQUENCE [LARGE SCALE GENOMIC DNA]</scope>
    <source>
        <strain evidence="5">DX253</strain>
    </source>
</reference>
<keyword evidence="1" id="KW-0472">Membrane</keyword>
<keyword evidence="2" id="KW-0378">Hydrolase</keyword>
<evidence type="ECO:0000256" key="1">
    <source>
        <dbReference type="SAM" id="Phobius"/>
    </source>
</evidence>
<evidence type="ECO:0000313" key="4">
    <source>
        <dbReference type="Proteomes" id="UP000003751"/>
    </source>
</evidence>
<dbReference type="InterPro" id="IPR007404">
    <property type="entry name" value="YdjM-like"/>
</dbReference>
<dbReference type="Pfam" id="PF04307">
    <property type="entry name" value="YdjM"/>
    <property type="match status" value="1"/>
</dbReference>
<evidence type="ECO:0000313" key="3">
    <source>
        <dbReference type="EMBL" id="SHK99535.1"/>
    </source>
</evidence>
<accession>E7QVX4</accession>
<dbReference type="GO" id="GO:0016787">
    <property type="term" value="F:hydrolase activity"/>
    <property type="evidence" value="ECO:0007669"/>
    <property type="project" value="UniProtKB-KW"/>
</dbReference>
<proteinExistence type="predicted"/>
<dbReference type="Proteomes" id="UP000184203">
    <property type="component" value="Unassembled WGS sequence"/>
</dbReference>
<organism evidence="2 4">
    <name type="scientific">Haladaptatus paucihalophilus DX253</name>
    <dbReference type="NCBI Taxonomy" id="797209"/>
    <lineage>
        <taxon>Archaea</taxon>
        <taxon>Methanobacteriati</taxon>
        <taxon>Methanobacteriota</taxon>
        <taxon>Stenosarchaea group</taxon>
        <taxon>Halobacteria</taxon>
        <taxon>Halobacteriales</taxon>
        <taxon>Haladaptataceae</taxon>
        <taxon>Haladaptatus</taxon>
    </lineage>
</organism>
<dbReference type="EMBL" id="AEMG01000015">
    <property type="protein sequence ID" value="EFW91387.1"/>
    <property type="molecule type" value="Genomic_DNA"/>
</dbReference>
<keyword evidence="1" id="KW-0812">Transmembrane</keyword>
<name>E7QVX4_HALPU</name>
<evidence type="ECO:0000313" key="5">
    <source>
        <dbReference type="Proteomes" id="UP000184203"/>
    </source>
</evidence>
<evidence type="ECO:0000313" key="2">
    <source>
        <dbReference type="EMBL" id="EFW91387.1"/>
    </source>
</evidence>
<feature type="transmembrane region" description="Helical" evidence="1">
    <location>
        <begin position="60"/>
        <end position="78"/>
    </location>
</feature>
<sequence length="186" mass="20647">MWPWGHLAVGYLCYSLWCRYRNRPPSALGAVTVAVGTQFPDLIDKPLAWTFALLPTGRSLTHSVFTAGLLLAALWVGARRYDKRLPLGAFAIGYLSHLAMDTVKPVMNGNFGDTSFLLWPVLSQPAYSTPKSFLAHFAEFEPTPFVLLQFALAGVALVVWILDGAPGFDEVRHLWPTTSRERVGER</sequence>
<keyword evidence="5" id="KW-1185">Reference proteome</keyword>
<feature type="transmembrane region" description="Helical" evidence="1">
    <location>
        <begin position="145"/>
        <end position="162"/>
    </location>
</feature>
<reference evidence="2 4" key="1">
    <citation type="journal article" date="2014" name="ISME J.">
        <title>Trehalose/2-sulfotrehalose biosynthesis and glycine-betaine uptake are widely spread mechanisms for osmoadaptation in the Halobacteriales.</title>
        <authorList>
            <person name="Youssef N.H."/>
            <person name="Savage-Ashlock K.N."/>
            <person name="McCully A.L."/>
            <person name="Luedtke B."/>
            <person name="Shaw E.I."/>
            <person name="Hoff W.D."/>
            <person name="Elshahed M.S."/>
        </authorList>
    </citation>
    <scope>NUCLEOTIDE SEQUENCE [LARGE SCALE GENOMIC DNA]</scope>
    <source>
        <strain evidence="2 4">DX253</strain>
    </source>
</reference>
<reference evidence="3" key="3">
    <citation type="submission" date="2016-11" db="EMBL/GenBank/DDBJ databases">
        <authorList>
            <person name="Jaros S."/>
            <person name="Januszkiewicz K."/>
            <person name="Wedrychowicz H."/>
        </authorList>
    </citation>
    <scope>NUCLEOTIDE SEQUENCE [LARGE SCALE GENOMIC DNA]</scope>
    <source>
        <strain evidence="3">DX253</strain>
    </source>
</reference>
<dbReference type="STRING" id="797209.GCA_000376445_03473"/>
<dbReference type="OrthoDB" id="206308at2157"/>
<dbReference type="PATRIC" id="fig|797209.4.peg.2920"/>
<keyword evidence="1" id="KW-1133">Transmembrane helix</keyword>
<dbReference type="EMBL" id="FRAN01000004">
    <property type="protein sequence ID" value="SHK99535.1"/>
    <property type="molecule type" value="Genomic_DNA"/>
</dbReference>
<dbReference type="Proteomes" id="UP000003751">
    <property type="component" value="Unassembled WGS sequence"/>
</dbReference>